<dbReference type="NCBIfam" id="TIGR02644">
    <property type="entry name" value="Y_phosphoryl"/>
    <property type="match status" value="1"/>
</dbReference>
<dbReference type="Gene3D" id="3.90.1170.30">
    <property type="entry name" value="Pyrimidine nucleoside phosphorylase-like, C-terminal domain"/>
    <property type="match status" value="1"/>
</dbReference>
<evidence type="ECO:0000256" key="6">
    <source>
        <dbReference type="ARBA" id="ARBA00014680"/>
    </source>
</evidence>
<comment type="caution">
    <text evidence="12">The sequence shown here is derived from an EMBL/GenBank/DDBJ whole genome shotgun (WGS) entry which is preliminary data.</text>
</comment>
<comment type="similarity">
    <text evidence="3">Belongs to the thymidine/pyrimidine-nucleoside phosphorylase family.</text>
</comment>
<evidence type="ECO:0000256" key="3">
    <source>
        <dbReference type="ARBA" id="ARBA00006915"/>
    </source>
</evidence>
<dbReference type="GO" id="GO:0004645">
    <property type="term" value="F:1,4-alpha-oligoglucan phosphorylase activity"/>
    <property type="evidence" value="ECO:0007669"/>
    <property type="project" value="InterPro"/>
</dbReference>
<comment type="catalytic activity">
    <reaction evidence="10">
        <text>thymidine + phosphate = 2-deoxy-alpha-D-ribose 1-phosphate + thymine</text>
        <dbReference type="Rhea" id="RHEA:16037"/>
        <dbReference type="ChEBI" id="CHEBI:17748"/>
        <dbReference type="ChEBI" id="CHEBI:17821"/>
        <dbReference type="ChEBI" id="CHEBI:43474"/>
        <dbReference type="ChEBI" id="CHEBI:57259"/>
        <dbReference type="EC" id="2.4.2.2"/>
    </reaction>
</comment>
<organism evidence="12 13">
    <name type="scientific">Thermovenabulum gondwanense</name>
    <dbReference type="NCBI Taxonomy" id="520767"/>
    <lineage>
        <taxon>Bacteria</taxon>
        <taxon>Bacillati</taxon>
        <taxon>Bacillota</taxon>
        <taxon>Clostridia</taxon>
        <taxon>Thermosediminibacterales</taxon>
        <taxon>Thermosediminibacteraceae</taxon>
        <taxon>Thermovenabulum</taxon>
    </lineage>
</organism>
<evidence type="ECO:0000256" key="9">
    <source>
        <dbReference type="ARBA" id="ARBA00048453"/>
    </source>
</evidence>
<keyword evidence="8 12" id="KW-0808">Transferase</keyword>
<proteinExistence type="inferred from homology"/>
<dbReference type="SMART" id="SM00941">
    <property type="entry name" value="PYNP_C"/>
    <property type="match status" value="1"/>
</dbReference>
<evidence type="ECO:0000313" key="12">
    <source>
        <dbReference type="EMBL" id="KYO66503.1"/>
    </source>
</evidence>
<dbReference type="GO" id="GO:0004850">
    <property type="term" value="F:uridine phosphorylase activity"/>
    <property type="evidence" value="ECO:0007669"/>
    <property type="project" value="RHEA"/>
</dbReference>
<feature type="domain" description="Pyrimidine nucleoside phosphorylase C-terminal" evidence="11">
    <location>
        <begin position="346"/>
        <end position="420"/>
    </location>
</feature>
<dbReference type="AlphaFoldDB" id="A0A162MKP6"/>
<dbReference type="GO" id="GO:0005829">
    <property type="term" value="C:cytosol"/>
    <property type="evidence" value="ECO:0007669"/>
    <property type="project" value="TreeGrafter"/>
</dbReference>
<dbReference type="Proteomes" id="UP000075737">
    <property type="component" value="Unassembled WGS sequence"/>
</dbReference>
<comment type="catalytic activity">
    <reaction evidence="1">
        <text>2'-deoxyuridine + phosphate = 2-deoxy-alpha-D-ribose 1-phosphate + uracil</text>
        <dbReference type="Rhea" id="RHEA:22824"/>
        <dbReference type="ChEBI" id="CHEBI:16450"/>
        <dbReference type="ChEBI" id="CHEBI:17568"/>
        <dbReference type="ChEBI" id="CHEBI:43474"/>
        <dbReference type="ChEBI" id="CHEBI:57259"/>
        <dbReference type="EC" id="2.4.2.2"/>
    </reaction>
</comment>
<dbReference type="InterPro" id="IPR000053">
    <property type="entry name" value="Thymidine/pyrmidine_PPase"/>
</dbReference>
<dbReference type="GO" id="GO:0006206">
    <property type="term" value="P:pyrimidine nucleobase metabolic process"/>
    <property type="evidence" value="ECO:0007669"/>
    <property type="project" value="InterPro"/>
</dbReference>
<evidence type="ECO:0000259" key="11">
    <source>
        <dbReference type="SMART" id="SM00941"/>
    </source>
</evidence>
<comment type="subunit">
    <text evidence="4">Homodimer.</text>
</comment>
<dbReference type="InterPro" id="IPR000312">
    <property type="entry name" value="Glycosyl_Trfase_fam3"/>
</dbReference>
<evidence type="ECO:0000256" key="2">
    <source>
        <dbReference type="ARBA" id="ARBA00003877"/>
    </source>
</evidence>
<dbReference type="PIRSF" id="PIRSF000478">
    <property type="entry name" value="TP_PyNP"/>
    <property type="match status" value="1"/>
</dbReference>
<dbReference type="EMBL" id="LOHZ01000027">
    <property type="protein sequence ID" value="KYO66503.1"/>
    <property type="molecule type" value="Genomic_DNA"/>
</dbReference>
<dbReference type="SUPFAM" id="SSF54680">
    <property type="entry name" value="Pyrimidine nucleoside phosphorylase C-terminal domain"/>
    <property type="match status" value="1"/>
</dbReference>
<reference evidence="12 13" key="1">
    <citation type="submission" date="2015-12" db="EMBL/GenBank/DDBJ databases">
        <title>Draft genome of Thermovenabulum gondwanense isolated from a red thermophilic microbial mat colonisisng an outflow channel of a bore well.</title>
        <authorList>
            <person name="Patel B.K."/>
        </authorList>
    </citation>
    <scope>NUCLEOTIDE SEQUENCE [LARGE SCALE GENOMIC DNA]</scope>
    <source>
        <strain evidence="12 13">R270</strain>
    </source>
</reference>
<dbReference type="InterPro" id="IPR035902">
    <property type="entry name" value="Nuc_phospho_transferase"/>
</dbReference>
<accession>A0A162MKP6</accession>
<dbReference type="SUPFAM" id="SSF52418">
    <property type="entry name" value="Nucleoside phosphorylase/phosphoribosyltransferase catalytic domain"/>
    <property type="match status" value="1"/>
</dbReference>
<gene>
    <name evidence="12" type="primary">pdp</name>
    <name evidence="12" type="ORF">ATZ99_11310</name>
</gene>
<keyword evidence="13" id="KW-1185">Reference proteome</keyword>
<dbReference type="Pfam" id="PF07831">
    <property type="entry name" value="PYNP_C"/>
    <property type="match status" value="1"/>
</dbReference>
<evidence type="ECO:0000313" key="13">
    <source>
        <dbReference type="Proteomes" id="UP000075737"/>
    </source>
</evidence>
<keyword evidence="7 12" id="KW-0328">Glycosyltransferase</keyword>
<dbReference type="Pfam" id="PF00591">
    <property type="entry name" value="Glycos_transf_3"/>
    <property type="match status" value="1"/>
</dbReference>
<evidence type="ECO:0000256" key="7">
    <source>
        <dbReference type="ARBA" id="ARBA00022676"/>
    </source>
</evidence>
<dbReference type="EC" id="2.4.2.2" evidence="5"/>
<dbReference type="Pfam" id="PF02885">
    <property type="entry name" value="Glycos_trans_3N"/>
    <property type="match status" value="1"/>
</dbReference>
<dbReference type="GO" id="GO:0006213">
    <property type="term" value="P:pyrimidine nucleoside metabolic process"/>
    <property type="evidence" value="ECO:0007669"/>
    <property type="project" value="InterPro"/>
</dbReference>
<dbReference type="GO" id="GO:0009032">
    <property type="term" value="F:thymidine phosphorylase activity"/>
    <property type="evidence" value="ECO:0007669"/>
    <property type="project" value="TreeGrafter"/>
</dbReference>
<dbReference type="STRING" id="520767.ATZ99_11310"/>
<dbReference type="Gene3D" id="3.40.1030.10">
    <property type="entry name" value="Nucleoside phosphorylase/phosphoribosyltransferase catalytic domain"/>
    <property type="match status" value="1"/>
</dbReference>
<evidence type="ECO:0000256" key="10">
    <source>
        <dbReference type="ARBA" id="ARBA00048525"/>
    </source>
</evidence>
<dbReference type="PANTHER" id="PTHR10515:SF0">
    <property type="entry name" value="THYMIDINE PHOSPHORYLASE"/>
    <property type="match status" value="1"/>
</dbReference>
<dbReference type="InterPro" id="IPR036566">
    <property type="entry name" value="PYNP-like_C_sf"/>
</dbReference>
<evidence type="ECO:0000256" key="4">
    <source>
        <dbReference type="ARBA" id="ARBA00011738"/>
    </source>
</evidence>
<dbReference type="RefSeq" id="WP_222927083.1">
    <property type="nucleotide sequence ID" value="NZ_LOHZ01000027.1"/>
</dbReference>
<dbReference type="InterPro" id="IPR036320">
    <property type="entry name" value="Glycosyl_Trfase_fam3_N_dom_sf"/>
</dbReference>
<dbReference type="PROSITE" id="PS00647">
    <property type="entry name" value="THYMID_PHOSPHORYLASE"/>
    <property type="match status" value="1"/>
</dbReference>
<comment type="function">
    <text evidence="2">Catalyzes phosphorolysis of the pyrimidine nucleosides uridine, thymidine and 2'-deoxyuridine with the formation of the corresponding pyrimidine base and ribose-1-phosphate.</text>
</comment>
<evidence type="ECO:0000256" key="5">
    <source>
        <dbReference type="ARBA" id="ARBA00011889"/>
    </source>
</evidence>
<dbReference type="GO" id="GO:0047847">
    <property type="term" value="F:deoxyuridine phosphorylase activity"/>
    <property type="evidence" value="ECO:0007669"/>
    <property type="project" value="RHEA"/>
</dbReference>
<dbReference type="FunFam" id="3.40.1030.10:FF:000003">
    <property type="entry name" value="Pyrimidine-nucleoside phosphorylase"/>
    <property type="match status" value="1"/>
</dbReference>
<sequence>MIFVPEIIEKKKRGKKLSREEIEFLIKGYVEGEIPDYQMAAFLMAVYFRGMDEEETTYLTLAMASSGERVDLSKIDGIKVDKHSSGGIADTTTLVLIPLVASCGVRAAKMSGRGLGHTGGTIDKLESIPGFKVELSQDEFVENVNRIGAAITGQSKNLVPADKKLYALRDVTATVDSIPLIASSIMSKKIAGGADKIVLDVKFGRGAFMKTYEEAKALAELMVKIGNLAGKETVAFVTDMDQPLGLAIGNSIEVIEAIETLKGNGHEDLVRLCLELGSEMLLLAGEYKEKEEAENALKENIKNGRALTKLKEIIAAQGGDERVIEDYSLLPKAKYTLEVYPGNEGYIKEIDALRLGLTAMKLGAGRQKKEDNIDLGVGIWIYKKVGDFAEKDKPLARILANDREKLNWAVKEVVESFLLTGEYVPKRNVIWAKITGKEIIEYKVKVR</sequence>
<dbReference type="SUPFAM" id="SSF47648">
    <property type="entry name" value="Nucleoside phosphorylase/phosphoribosyltransferase N-terminal domain"/>
    <property type="match status" value="1"/>
</dbReference>
<protein>
    <recommendedName>
        <fullName evidence="6">Pyrimidine-nucleoside phosphorylase</fullName>
        <ecNumber evidence="5">2.4.2.2</ecNumber>
    </recommendedName>
</protein>
<dbReference type="InterPro" id="IPR018090">
    <property type="entry name" value="Pyrmidine_PPas_bac/euk"/>
</dbReference>
<dbReference type="NCBIfam" id="NF004747">
    <property type="entry name" value="PRK06078.1"/>
    <property type="match status" value="1"/>
</dbReference>
<dbReference type="InterPro" id="IPR013102">
    <property type="entry name" value="PYNP_C"/>
</dbReference>
<dbReference type="PANTHER" id="PTHR10515">
    <property type="entry name" value="THYMIDINE PHOSPHORYLASE"/>
    <property type="match status" value="1"/>
</dbReference>
<dbReference type="InterPro" id="IPR017459">
    <property type="entry name" value="Glycosyl_Trfase_fam3_N_dom"/>
</dbReference>
<dbReference type="NCBIfam" id="NF004490">
    <property type="entry name" value="PRK05820.1"/>
    <property type="match status" value="1"/>
</dbReference>
<evidence type="ECO:0000256" key="8">
    <source>
        <dbReference type="ARBA" id="ARBA00022679"/>
    </source>
</evidence>
<dbReference type="PATRIC" id="fig|520767.4.peg.1233"/>
<dbReference type="Gene3D" id="1.20.970.10">
    <property type="entry name" value="Transferase, Pyrimidine Nucleoside Phosphorylase, Chain C"/>
    <property type="match status" value="1"/>
</dbReference>
<dbReference type="InterPro" id="IPR017872">
    <property type="entry name" value="Pyrmidine_PPase_CS"/>
</dbReference>
<evidence type="ECO:0000256" key="1">
    <source>
        <dbReference type="ARBA" id="ARBA00001066"/>
    </source>
</evidence>
<name>A0A162MKP6_9FIRM</name>
<comment type="catalytic activity">
    <reaction evidence="9">
        <text>uridine + phosphate = alpha-D-ribose 1-phosphate + uracil</text>
        <dbReference type="Rhea" id="RHEA:24388"/>
        <dbReference type="ChEBI" id="CHEBI:16704"/>
        <dbReference type="ChEBI" id="CHEBI:17568"/>
        <dbReference type="ChEBI" id="CHEBI:43474"/>
        <dbReference type="ChEBI" id="CHEBI:57720"/>
        <dbReference type="EC" id="2.4.2.2"/>
    </reaction>
</comment>